<reference evidence="2 4" key="3">
    <citation type="journal article" date="2018" name="Nat. Commun.">
        <title>Genomic insights into multidrug-resistance, mating and virulence in Candida auris and related emerging species.</title>
        <authorList>
            <person name="Munoz J.F."/>
            <person name="Gade L."/>
            <person name="Chow N.A."/>
            <person name="Loparev V.N."/>
            <person name="Juieng P."/>
            <person name="Berkow E.L."/>
            <person name="Farrer R.A."/>
            <person name="Litvintseva A.P."/>
            <person name="Cuomo C.A."/>
        </authorList>
    </citation>
    <scope>GENOME REANNOTATION</scope>
    <source>
        <strain evidence="2 4">B8441</strain>
    </source>
</reference>
<dbReference type="VEuPathDB" id="FungiDB:B9J08_001680"/>
<dbReference type="VEuPathDB" id="FungiDB:CJI96_0000145"/>
<dbReference type="EMBL" id="PEKT02000004">
    <property type="protein sequence ID" value="PIS55576.1"/>
    <property type="molecule type" value="Genomic_DNA"/>
</dbReference>
<reference evidence="3" key="2">
    <citation type="submission" date="2017-11" db="EMBL/GenBank/DDBJ databases">
        <title>Candida auris genome assembly and annotation.</title>
        <authorList>
            <person name="Munoz J.F."/>
            <person name="Gade L.G."/>
            <person name="Chow N.A."/>
            <person name="Litvintseva A.P."/>
            <person name="Loparev V.N."/>
            <person name="Cuomo C.A."/>
        </authorList>
    </citation>
    <scope>NUCLEOTIDE SEQUENCE</scope>
    <source>
        <strain evidence="3">B8441</strain>
    </source>
</reference>
<dbReference type="STRING" id="498019.A0A2H0ZY46"/>
<reference evidence="2" key="4">
    <citation type="submission" date="2024-03" db="EMBL/GenBank/DDBJ databases">
        <title>Improved genome assembly of Candida auris strain B8441 and annotation of B11205.</title>
        <authorList>
            <person name="Cauldron N.C."/>
            <person name="Shea T."/>
            <person name="Cuomo C.A."/>
        </authorList>
    </citation>
    <scope>NUCLEOTIDE SEQUENCE</scope>
    <source>
        <strain evidence="2">B8441</strain>
    </source>
</reference>
<evidence type="ECO:0000256" key="1">
    <source>
        <dbReference type="SAM" id="MobiDB-lite"/>
    </source>
</evidence>
<dbReference type="AlphaFoldDB" id="A0A2H0ZY46"/>
<organism evidence="3">
    <name type="scientific">Candidozyma auris</name>
    <name type="common">Yeast</name>
    <name type="synonym">Candida auris</name>
    <dbReference type="NCBI Taxonomy" id="498019"/>
    <lineage>
        <taxon>Eukaryota</taxon>
        <taxon>Fungi</taxon>
        <taxon>Dikarya</taxon>
        <taxon>Ascomycota</taxon>
        <taxon>Saccharomycotina</taxon>
        <taxon>Pichiomycetes</taxon>
        <taxon>Metschnikowiaceae</taxon>
        <taxon>Candidozyma</taxon>
    </lineage>
</organism>
<feature type="region of interest" description="Disordered" evidence="1">
    <location>
        <begin position="67"/>
        <end position="118"/>
    </location>
</feature>
<proteinExistence type="predicted"/>
<gene>
    <name evidence="2" type="ORF">B9J08_00150</name>
    <name evidence="3" type="ORF">B9J08_001680</name>
</gene>
<dbReference type="VEuPathDB" id="FungiDB:CJJ09_001796"/>
<feature type="compositionally biased region" description="Polar residues" evidence="1">
    <location>
        <begin position="102"/>
        <end position="118"/>
    </location>
</feature>
<dbReference type="VEuPathDB" id="FungiDB:CJI97_002342"/>
<evidence type="ECO:0000313" key="4">
    <source>
        <dbReference type="Proteomes" id="UP000230249"/>
    </source>
</evidence>
<comment type="caution">
    <text evidence="3">The sequence shown here is derived from an EMBL/GenBank/DDBJ whole genome shotgun (WGS) entry which is preliminary data.</text>
</comment>
<accession>A0A2H0ZY46</accession>
<protein>
    <submittedName>
        <fullName evidence="3">Uncharacterized protein</fullName>
    </submittedName>
</protein>
<evidence type="ECO:0000313" key="3">
    <source>
        <dbReference type="EMBL" id="PIS55576.1"/>
    </source>
</evidence>
<dbReference type="Proteomes" id="UP000230249">
    <property type="component" value="Unassembled WGS sequence"/>
</dbReference>
<feature type="compositionally biased region" description="Low complexity" evidence="1">
    <location>
        <begin position="81"/>
        <end position="101"/>
    </location>
</feature>
<sequence>MADSQIIASRMLRSQRYMVLLIFTVFVTFLIITSSSAHSYIKESKVGKSVSSYVDTAKSWANSKYADSSLESEEQEEASKLAEAAADADGKAEGSAGDADSVTNSPSLQPDTTIAPTN</sequence>
<evidence type="ECO:0000313" key="2">
    <source>
        <dbReference type="EMBL" id="KAK8441834.1"/>
    </source>
</evidence>
<dbReference type="VEuPathDB" id="FungiDB:CJJ07_000024"/>
<name>A0A2H0ZY46_CANAR</name>
<dbReference type="EMBL" id="PEKT03000001">
    <property type="protein sequence ID" value="KAK8441834.1"/>
    <property type="molecule type" value="Genomic_DNA"/>
</dbReference>
<keyword evidence="4" id="KW-1185">Reference proteome</keyword>
<reference evidence="3 4" key="1">
    <citation type="journal article" date="2017" name="Clin. Infect. Dis.">
        <title>Simultaneous emergence of multidrug-resistant Candida auris on 3 continents confirmed by whole-genome sequencing and epidemiological analyses.</title>
        <authorList>
            <person name="Lockhart S.R."/>
            <person name="Etienne K.A."/>
            <person name="Vallabhaneni S."/>
            <person name="Farooqi J."/>
            <person name="Chowdhary A."/>
            <person name="Govender N.P."/>
            <person name="Colombo A.L."/>
            <person name="Calvo B."/>
            <person name="Cuomo C.A."/>
            <person name="Desjardins C.A."/>
            <person name="Berkow E.L."/>
            <person name="Castanheira M."/>
            <person name="Magobo R.E."/>
            <person name="Jabeen K."/>
            <person name="Asghar R.J."/>
            <person name="Meis J.F."/>
            <person name="Jackson B."/>
            <person name="Chiller T."/>
            <person name="Litvintseva A.P."/>
        </authorList>
    </citation>
    <scope>NUCLEOTIDE SEQUENCE [LARGE SCALE GENOMIC DNA]</scope>
    <source>
        <strain evidence="3 4">B8441</strain>
    </source>
</reference>